<organism evidence="3 4">
    <name type="scientific">Rickenella mellea</name>
    <dbReference type="NCBI Taxonomy" id="50990"/>
    <lineage>
        <taxon>Eukaryota</taxon>
        <taxon>Fungi</taxon>
        <taxon>Dikarya</taxon>
        <taxon>Basidiomycota</taxon>
        <taxon>Agaricomycotina</taxon>
        <taxon>Agaricomycetes</taxon>
        <taxon>Hymenochaetales</taxon>
        <taxon>Rickenellaceae</taxon>
        <taxon>Rickenella</taxon>
    </lineage>
</organism>
<keyword evidence="4" id="KW-1185">Reference proteome</keyword>
<sequence>MLLSRTPTLLAFLVNLVTLCTAQVSPTTVPSCKAAQSELAFNSLGQSPCLVAAYLGTQCNANYKIEPVIAGSWYLRPTILTANACLCNGAYYSMLAACSLCQFGLFEPWSTWTVACPANDTSVGSFPPGIPDGTAIPHWAFVDVSKTNGFSLVAANEAGLFPESLAGGAASAAPPGQSATAVLFPSTAGGATATNAEPGLPANTNTNENPLARSGQGRCFGSLAWGTLFGALGLTFSLLKPLQNL</sequence>
<dbReference type="EMBL" id="ML170157">
    <property type="protein sequence ID" value="TDL28813.1"/>
    <property type="molecule type" value="Genomic_DNA"/>
</dbReference>
<protein>
    <submittedName>
        <fullName evidence="3">Uncharacterized protein</fullName>
    </submittedName>
</protein>
<evidence type="ECO:0000256" key="2">
    <source>
        <dbReference type="SAM" id="SignalP"/>
    </source>
</evidence>
<feature type="region of interest" description="Disordered" evidence="1">
    <location>
        <begin position="193"/>
        <end position="213"/>
    </location>
</feature>
<dbReference type="STRING" id="50990.A0A4Y7QME0"/>
<accession>A0A4Y7QME0</accession>
<keyword evidence="2" id="KW-0732">Signal</keyword>
<dbReference type="VEuPathDB" id="FungiDB:BD410DRAFT_824419"/>
<evidence type="ECO:0000256" key="1">
    <source>
        <dbReference type="SAM" id="MobiDB-lite"/>
    </source>
</evidence>
<dbReference type="OrthoDB" id="3362711at2759"/>
<reference evidence="3 4" key="1">
    <citation type="submission" date="2018-06" db="EMBL/GenBank/DDBJ databases">
        <title>A transcriptomic atlas of mushroom development highlights an independent origin of complex multicellularity.</title>
        <authorList>
            <consortium name="DOE Joint Genome Institute"/>
            <person name="Krizsan K."/>
            <person name="Almasi E."/>
            <person name="Merenyi Z."/>
            <person name="Sahu N."/>
            <person name="Viragh M."/>
            <person name="Koszo T."/>
            <person name="Mondo S."/>
            <person name="Kiss B."/>
            <person name="Balint B."/>
            <person name="Kues U."/>
            <person name="Barry K."/>
            <person name="Hegedus J.C."/>
            <person name="Henrissat B."/>
            <person name="Johnson J."/>
            <person name="Lipzen A."/>
            <person name="Ohm R."/>
            <person name="Nagy I."/>
            <person name="Pangilinan J."/>
            <person name="Yan J."/>
            <person name="Xiong Y."/>
            <person name="Grigoriev I.V."/>
            <person name="Hibbett D.S."/>
            <person name="Nagy L.G."/>
        </authorList>
    </citation>
    <scope>NUCLEOTIDE SEQUENCE [LARGE SCALE GENOMIC DNA]</scope>
    <source>
        <strain evidence="3 4">SZMC22713</strain>
    </source>
</reference>
<evidence type="ECO:0000313" key="4">
    <source>
        <dbReference type="Proteomes" id="UP000294933"/>
    </source>
</evidence>
<name>A0A4Y7QME0_9AGAM</name>
<gene>
    <name evidence="3" type="ORF">BD410DRAFT_824419</name>
</gene>
<feature type="signal peptide" evidence="2">
    <location>
        <begin position="1"/>
        <end position="22"/>
    </location>
</feature>
<dbReference type="AlphaFoldDB" id="A0A4Y7QME0"/>
<evidence type="ECO:0000313" key="3">
    <source>
        <dbReference type="EMBL" id="TDL28813.1"/>
    </source>
</evidence>
<dbReference type="Proteomes" id="UP000294933">
    <property type="component" value="Unassembled WGS sequence"/>
</dbReference>
<proteinExistence type="predicted"/>
<feature type="chain" id="PRO_5021356156" evidence="2">
    <location>
        <begin position="23"/>
        <end position="245"/>
    </location>
</feature>